<evidence type="ECO:0000313" key="3">
    <source>
        <dbReference type="Proteomes" id="UP000298663"/>
    </source>
</evidence>
<dbReference type="EMBL" id="AZBU02000004">
    <property type="protein sequence ID" value="TKR82910.1"/>
    <property type="molecule type" value="Genomic_DNA"/>
</dbReference>
<comment type="caution">
    <text evidence="2">The sequence shown here is derived from an EMBL/GenBank/DDBJ whole genome shotgun (WGS) entry which is preliminary data.</text>
</comment>
<dbReference type="AlphaFoldDB" id="A0A4U5NJC2"/>
<name>A0A4U5NJC2_STECR</name>
<feature type="compositionally biased region" description="Polar residues" evidence="1">
    <location>
        <begin position="75"/>
        <end position="87"/>
    </location>
</feature>
<keyword evidence="3" id="KW-1185">Reference proteome</keyword>
<gene>
    <name evidence="2" type="ORF">L596_016581</name>
</gene>
<accession>A0A4U5NJC2</accession>
<proteinExistence type="predicted"/>
<evidence type="ECO:0000313" key="2">
    <source>
        <dbReference type="EMBL" id="TKR82910.1"/>
    </source>
</evidence>
<reference evidence="2 3" key="1">
    <citation type="journal article" date="2015" name="Genome Biol.">
        <title>Comparative genomics of Steinernema reveals deeply conserved gene regulatory networks.</title>
        <authorList>
            <person name="Dillman A.R."/>
            <person name="Macchietto M."/>
            <person name="Porter C.F."/>
            <person name="Rogers A."/>
            <person name="Williams B."/>
            <person name="Antoshechkin I."/>
            <person name="Lee M.M."/>
            <person name="Goodwin Z."/>
            <person name="Lu X."/>
            <person name="Lewis E.E."/>
            <person name="Goodrich-Blair H."/>
            <person name="Stock S.P."/>
            <person name="Adams B.J."/>
            <person name="Sternberg P.W."/>
            <person name="Mortazavi A."/>
        </authorList>
    </citation>
    <scope>NUCLEOTIDE SEQUENCE [LARGE SCALE GENOMIC DNA]</scope>
    <source>
        <strain evidence="2 3">ALL</strain>
    </source>
</reference>
<protein>
    <submittedName>
        <fullName evidence="2">Uncharacterized protein</fullName>
    </submittedName>
</protein>
<dbReference type="Proteomes" id="UP000298663">
    <property type="component" value="Unassembled WGS sequence"/>
</dbReference>
<sequence length="96" mass="11079">MEFCRFKLKELYDGILQDFVGVLWVDKEESRRNALNFAGFSFNFHQNPDGIHIGSLAVRVLRMIRSRHSGTCTFRQNGRNASKSAKQPTGDLIEFR</sequence>
<reference evidence="2 3" key="2">
    <citation type="journal article" date="2019" name="G3 (Bethesda)">
        <title>Hybrid Assembly of the Genome of the Entomopathogenic Nematode Steinernema carpocapsae Identifies the X-Chromosome.</title>
        <authorList>
            <person name="Serra L."/>
            <person name="Macchietto M."/>
            <person name="Macias-Munoz A."/>
            <person name="McGill C.J."/>
            <person name="Rodriguez I.M."/>
            <person name="Rodriguez B."/>
            <person name="Murad R."/>
            <person name="Mortazavi A."/>
        </authorList>
    </citation>
    <scope>NUCLEOTIDE SEQUENCE [LARGE SCALE GENOMIC DNA]</scope>
    <source>
        <strain evidence="2 3">ALL</strain>
    </source>
</reference>
<organism evidence="2 3">
    <name type="scientific">Steinernema carpocapsae</name>
    <name type="common">Entomopathogenic nematode</name>
    <dbReference type="NCBI Taxonomy" id="34508"/>
    <lineage>
        <taxon>Eukaryota</taxon>
        <taxon>Metazoa</taxon>
        <taxon>Ecdysozoa</taxon>
        <taxon>Nematoda</taxon>
        <taxon>Chromadorea</taxon>
        <taxon>Rhabditida</taxon>
        <taxon>Tylenchina</taxon>
        <taxon>Panagrolaimomorpha</taxon>
        <taxon>Strongyloidoidea</taxon>
        <taxon>Steinernematidae</taxon>
        <taxon>Steinernema</taxon>
    </lineage>
</organism>
<feature type="region of interest" description="Disordered" evidence="1">
    <location>
        <begin position="75"/>
        <end position="96"/>
    </location>
</feature>
<evidence type="ECO:0000256" key="1">
    <source>
        <dbReference type="SAM" id="MobiDB-lite"/>
    </source>
</evidence>